<accession>A0A7C9EY35</accession>
<dbReference type="AlphaFoldDB" id="A0A7C9EY35"/>
<feature type="region of interest" description="Disordered" evidence="1">
    <location>
        <begin position="48"/>
        <end position="77"/>
    </location>
</feature>
<reference evidence="2" key="1">
    <citation type="journal article" date="2013" name="J. Plant Res.">
        <title>Effect of fungi and light on seed germination of three Opuntia species from semiarid lands of central Mexico.</title>
        <authorList>
            <person name="Delgado-Sanchez P."/>
            <person name="Jimenez-Bremont J.F."/>
            <person name="Guerrero-Gonzalez Mde L."/>
            <person name="Flores J."/>
        </authorList>
    </citation>
    <scope>NUCLEOTIDE SEQUENCE</scope>
    <source>
        <tissue evidence="2">Cladode</tissue>
    </source>
</reference>
<organism evidence="2">
    <name type="scientific">Opuntia streptacantha</name>
    <name type="common">Prickly pear cactus</name>
    <name type="synonym">Opuntia cardona</name>
    <dbReference type="NCBI Taxonomy" id="393608"/>
    <lineage>
        <taxon>Eukaryota</taxon>
        <taxon>Viridiplantae</taxon>
        <taxon>Streptophyta</taxon>
        <taxon>Embryophyta</taxon>
        <taxon>Tracheophyta</taxon>
        <taxon>Spermatophyta</taxon>
        <taxon>Magnoliopsida</taxon>
        <taxon>eudicotyledons</taxon>
        <taxon>Gunneridae</taxon>
        <taxon>Pentapetalae</taxon>
        <taxon>Caryophyllales</taxon>
        <taxon>Cactineae</taxon>
        <taxon>Cactaceae</taxon>
        <taxon>Opuntioideae</taxon>
        <taxon>Opuntia</taxon>
    </lineage>
</organism>
<reference evidence="2" key="2">
    <citation type="submission" date="2020-07" db="EMBL/GenBank/DDBJ databases">
        <authorList>
            <person name="Vera ALvarez R."/>
            <person name="Arias-Moreno D.M."/>
            <person name="Jimenez-Jacinto V."/>
            <person name="Jimenez-Bremont J.F."/>
            <person name="Swaminathan K."/>
            <person name="Moose S.P."/>
            <person name="Guerrero-Gonzalez M.L."/>
            <person name="Marino-Ramirez L."/>
            <person name="Landsman D."/>
            <person name="Rodriguez-Kessler M."/>
            <person name="Delgado-Sanchez P."/>
        </authorList>
    </citation>
    <scope>NUCLEOTIDE SEQUENCE</scope>
    <source>
        <tissue evidence="2">Cladode</tissue>
    </source>
</reference>
<dbReference type="EMBL" id="GISG01262884">
    <property type="protein sequence ID" value="MBA4674507.1"/>
    <property type="molecule type" value="Transcribed_RNA"/>
</dbReference>
<evidence type="ECO:0000256" key="1">
    <source>
        <dbReference type="SAM" id="MobiDB-lite"/>
    </source>
</evidence>
<evidence type="ECO:0000313" key="2">
    <source>
        <dbReference type="EMBL" id="MBA4674507.1"/>
    </source>
</evidence>
<protein>
    <submittedName>
        <fullName evidence="2">Uncharacterized protein</fullName>
    </submittedName>
</protein>
<name>A0A7C9EY35_OPUST</name>
<sequence>MLRLQVLLHDFVLDCPDCHRTTSGRRWLLRLLPPPAAIFRRLLPGVHPSQPDCDQHHLRRGSRRQNEPLNHRNKPKCQNHICLPVNQCNSRCPTRKNHHG</sequence>
<proteinExistence type="predicted"/>